<evidence type="ECO:0000313" key="3">
    <source>
        <dbReference type="Proteomes" id="UP001188597"/>
    </source>
</evidence>
<gene>
    <name evidence="2" type="ORF">RJ639_031246</name>
</gene>
<evidence type="ECO:0000259" key="1">
    <source>
        <dbReference type="PROSITE" id="PS50234"/>
    </source>
</evidence>
<dbReference type="InterPro" id="IPR032838">
    <property type="entry name" value="Vwaint_dom"/>
</dbReference>
<name>A0AA88X0E0_9ASTE</name>
<keyword evidence="3" id="KW-1185">Reference proteome</keyword>
<dbReference type="AlphaFoldDB" id="A0AA88X0E0"/>
<dbReference type="PANTHER" id="PTHR10579:SF146">
    <property type="entry name" value="RING-TYPE DOMAIN-CONTAINING PROTEIN"/>
    <property type="match status" value="1"/>
</dbReference>
<dbReference type="Pfam" id="PF00092">
    <property type="entry name" value="VWA"/>
    <property type="match status" value="1"/>
</dbReference>
<comment type="caution">
    <text evidence="2">The sequence shown here is derived from an EMBL/GenBank/DDBJ whole genome shotgun (WGS) entry which is preliminary data.</text>
</comment>
<dbReference type="InterPro" id="IPR051266">
    <property type="entry name" value="CLCR"/>
</dbReference>
<reference evidence="2" key="1">
    <citation type="submission" date="2022-12" db="EMBL/GenBank/DDBJ databases">
        <title>Draft genome assemblies for two species of Escallonia (Escalloniales).</title>
        <authorList>
            <person name="Chanderbali A."/>
            <person name="Dervinis C."/>
            <person name="Anghel I."/>
            <person name="Soltis D."/>
            <person name="Soltis P."/>
            <person name="Zapata F."/>
        </authorList>
    </citation>
    <scope>NUCLEOTIDE SEQUENCE</scope>
    <source>
        <strain evidence="2">UCBG64.0493</strain>
        <tissue evidence="2">Leaf</tissue>
    </source>
</reference>
<dbReference type="Pfam" id="PF14624">
    <property type="entry name" value="Vwaint"/>
    <property type="match status" value="1"/>
</dbReference>
<organism evidence="2 3">
    <name type="scientific">Escallonia herrerae</name>
    <dbReference type="NCBI Taxonomy" id="1293975"/>
    <lineage>
        <taxon>Eukaryota</taxon>
        <taxon>Viridiplantae</taxon>
        <taxon>Streptophyta</taxon>
        <taxon>Embryophyta</taxon>
        <taxon>Tracheophyta</taxon>
        <taxon>Spermatophyta</taxon>
        <taxon>Magnoliopsida</taxon>
        <taxon>eudicotyledons</taxon>
        <taxon>Gunneridae</taxon>
        <taxon>Pentapetalae</taxon>
        <taxon>asterids</taxon>
        <taxon>campanulids</taxon>
        <taxon>Escalloniales</taxon>
        <taxon>Escalloniaceae</taxon>
        <taxon>Escallonia</taxon>
    </lineage>
</organism>
<dbReference type="SMART" id="SM00327">
    <property type="entry name" value="VWA"/>
    <property type="match status" value="1"/>
</dbReference>
<dbReference type="Proteomes" id="UP001188597">
    <property type="component" value="Unassembled WGS sequence"/>
</dbReference>
<dbReference type="PANTHER" id="PTHR10579">
    <property type="entry name" value="CALCIUM-ACTIVATED CHLORIDE CHANNEL REGULATOR"/>
    <property type="match status" value="1"/>
</dbReference>
<proteinExistence type="predicted"/>
<protein>
    <recommendedName>
        <fullName evidence="1">VWFA domain-containing protein</fullName>
    </recommendedName>
</protein>
<dbReference type="PROSITE" id="PS50234">
    <property type="entry name" value="VWFA"/>
    <property type="match status" value="1"/>
</dbReference>
<dbReference type="SUPFAM" id="SSF53300">
    <property type="entry name" value="vWA-like"/>
    <property type="match status" value="1"/>
</dbReference>
<dbReference type="InterPro" id="IPR002035">
    <property type="entry name" value="VWF_A"/>
</dbReference>
<sequence length="502" mass="55155">MARVIHLRIEDFQVGSRRSNMSRQTSESFHAVASIQAKATWPRTSTIYHVARTPCGHLFLDDEPLPAAVPIGDSTPSIKPLPSLTVKAFPELPALAASDSISKFAALVGVQAPPLVDDSKRAPIDLVAVLDVNGSMTGSKIALLKRAVEFVIQNLGPSDRLSIVTFSTGAQRIFPLRRMNDRGREDAVIAIKSLSASGSTNIVEGLKKGVRVLKECLVQNPVRSIMFLSDGMDTYNHNHLYIKKYLPLSICPKPGNGEAAATAPIVVHSFGFGSDHDAATLHAISDASGGTFSFVESNEIVQDAFVKCISGLLRRKGVIDIGDLYADEEKDFLVYLAVPPTPDSEAGEETNTLLMDVHGERVEIRRPEILSPDNMIIRLEVDRQRNRLSLAEGIAEAQAMADREDVAGDELCNWLESELVEIRERVESMELYEQAGRAYAYAGMSSHARQRRTTLGVVRDCGTQSRLVKTCLKESIRSRLVQDRLKESIRSRLVQDRLKKSA</sequence>
<dbReference type="InterPro" id="IPR036465">
    <property type="entry name" value="vWFA_dom_sf"/>
</dbReference>
<accession>A0AA88X0E0</accession>
<feature type="domain" description="VWFA" evidence="1">
    <location>
        <begin position="125"/>
        <end position="309"/>
    </location>
</feature>
<dbReference type="EMBL" id="JAVXUP010000151">
    <property type="protein sequence ID" value="KAK3036274.1"/>
    <property type="molecule type" value="Genomic_DNA"/>
</dbReference>
<evidence type="ECO:0000313" key="2">
    <source>
        <dbReference type="EMBL" id="KAK3036274.1"/>
    </source>
</evidence>
<dbReference type="Gene3D" id="3.40.50.410">
    <property type="entry name" value="von Willebrand factor, type A domain"/>
    <property type="match status" value="1"/>
</dbReference>